<comment type="caution">
    <text evidence="1">The sequence shown here is derived from an EMBL/GenBank/DDBJ whole genome shotgun (WGS) entry which is preliminary data.</text>
</comment>
<dbReference type="EMBL" id="REGN01001788">
    <property type="protein sequence ID" value="RNA32518.1"/>
    <property type="molecule type" value="Genomic_DNA"/>
</dbReference>
<organism evidence="1 2">
    <name type="scientific">Brachionus plicatilis</name>
    <name type="common">Marine rotifer</name>
    <name type="synonym">Brachionus muelleri</name>
    <dbReference type="NCBI Taxonomy" id="10195"/>
    <lineage>
        <taxon>Eukaryota</taxon>
        <taxon>Metazoa</taxon>
        <taxon>Spiralia</taxon>
        <taxon>Gnathifera</taxon>
        <taxon>Rotifera</taxon>
        <taxon>Eurotatoria</taxon>
        <taxon>Monogononta</taxon>
        <taxon>Pseudotrocha</taxon>
        <taxon>Ploima</taxon>
        <taxon>Brachionidae</taxon>
        <taxon>Brachionus</taxon>
    </lineage>
</organism>
<accession>A0A3M7SAC2</accession>
<evidence type="ECO:0000313" key="1">
    <source>
        <dbReference type="EMBL" id="RNA32518.1"/>
    </source>
</evidence>
<dbReference type="AlphaFoldDB" id="A0A3M7SAC2"/>
<reference evidence="1 2" key="1">
    <citation type="journal article" date="2018" name="Sci. Rep.">
        <title>Genomic signatures of local adaptation to the degree of environmental predictability in rotifers.</title>
        <authorList>
            <person name="Franch-Gras L."/>
            <person name="Hahn C."/>
            <person name="Garcia-Roger E.M."/>
            <person name="Carmona M.J."/>
            <person name="Serra M."/>
            <person name="Gomez A."/>
        </authorList>
    </citation>
    <scope>NUCLEOTIDE SEQUENCE [LARGE SCALE GENOMIC DNA]</scope>
    <source>
        <strain evidence="1">HYR1</strain>
    </source>
</reference>
<proteinExistence type="predicted"/>
<dbReference type="Proteomes" id="UP000276133">
    <property type="component" value="Unassembled WGS sequence"/>
</dbReference>
<name>A0A3M7SAC2_BRAPC</name>
<protein>
    <submittedName>
        <fullName evidence="1">Uncharacterized protein</fullName>
    </submittedName>
</protein>
<keyword evidence="2" id="KW-1185">Reference proteome</keyword>
<gene>
    <name evidence="1" type="ORF">BpHYR1_006361</name>
</gene>
<sequence length="87" mass="9817">MIMEKSYPSSNYIYFCLLSIKFKISKKKILMRPVLSHVAKPPVGKNFKQTNSALSTLNSQIALSDNSVHNLIFPSSEQLINSLFSHT</sequence>
<evidence type="ECO:0000313" key="2">
    <source>
        <dbReference type="Proteomes" id="UP000276133"/>
    </source>
</evidence>